<accession>A0A1J5TYF2</accession>
<dbReference type="Proteomes" id="UP000182798">
    <property type="component" value="Unassembled WGS sequence"/>
</dbReference>
<organism evidence="1 2">
    <name type="scientific">Bathymodiolus thermophilus thioautotrophic gill symbiont</name>
    <dbReference type="NCBI Taxonomy" id="2360"/>
    <lineage>
        <taxon>Bacteria</taxon>
        <taxon>Pseudomonadati</taxon>
        <taxon>Pseudomonadota</taxon>
        <taxon>Gammaproteobacteria</taxon>
        <taxon>sulfur-oxidizing symbionts</taxon>
    </lineage>
</organism>
<protein>
    <submittedName>
        <fullName evidence="1">Uncharacterized protein</fullName>
    </submittedName>
</protein>
<gene>
    <name evidence="1" type="ORF">BGC33_05775</name>
</gene>
<evidence type="ECO:0000313" key="2">
    <source>
        <dbReference type="Proteomes" id="UP000182798"/>
    </source>
</evidence>
<comment type="caution">
    <text evidence="1">The sequence shown here is derived from an EMBL/GenBank/DDBJ whole genome shotgun (WGS) entry which is preliminary data.</text>
</comment>
<evidence type="ECO:0000313" key="1">
    <source>
        <dbReference type="EMBL" id="OIR25220.1"/>
    </source>
</evidence>
<proteinExistence type="predicted"/>
<dbReference type="EMBL" id="MIQH01000382">
    <property type="protein sequence ID" value="OIR25220.1"/>
    <property type="molecule type" value="Genomic_DNA"/>
</dbReference>
<name>A0A1J5TYF2_9GAMM</name>
<sequence length="80" mass="9277">MNEKIYFYHLSSIPLPNVLENLKNLKIEAKNLAPPITPPTFIALCINMNHHQNLPFTRLEKIEFCQSSIFIQRSIVIILT</sequence>
<dbReference type="AlphaFoldDB" id="A0A1J5TYF2"/>
<reference evidence="2" key="1">
    <citation type="submission" date="2016-09" db="EMBL/GenBank/DDBJ databases">
        <title>Genome Sequence of Bathymodiolus thermophilus sulfur-oxidizing gill endosymbiont.</title>
        <authorList>
            <person name="Ponnudurai R."/>
            <person name="Kleiner M."/>
            <person name="Sayavedra L."/>
            <person name="Thuermer A."/>
            <person name="Felbeck H."/>
            <person name="Schlueter R."/>
            <person name="Schweder T."/>
            <person name="Markert S."/>
        </authorList>
    </citation>
    <scope>NUCLEOTIDE SEQUENCE [LARGE SCALE GENOMIC DNA]</scope>
    <source>
        <strain evidence="2">BAT/CrabSpa'14</strain>
    </source>
</reference>